<reference evidence="1 2" key="1">
    <citation type="submission" date="2021-10" db="EMBL/GenBank/DDBJ databases">
        <title>Collection of gut derived symbiotic bacterial strains cultured from healthy donors.</title>
        <authorList>
            <person name="Lin H."/>
            <person name="Littmann E."/>
            <person name="Kohout C."/>
            <person name="Pamer E.G."/>
        </authorList>
    </citation>
    <scope>NUCLEOTIDE SEQUENCE [LARGE SCALE GENOMIC DNA]</scope>
    <source>
        <strain evidence="1 2">DFI.1.165</strain>
    </source>
</reference>
<dbReference type="Proteomes" id="UP001299546">
    <property type="component" value="Unassembled WGS sequence"/>
</dbReference>
<evidence type="ECO:0008006" key="3">
    <source>
        <dbReference type="Google" id="ProtNLM"/>
    </source>
</evidence>
<dbReference type="EMBL" id="JAJCIS010000009">
    <property type="protein sequence ID" value="MCB7388174.1"/>
    <property type="molecule type" value="Genomic_DNA"/>
</dbReference>
<keyword evidence="2" id="KW-1185">Reference proteome</keyword>
<name>A0ABS8DJ29_9FIRM</name>
<accession>A0ABS8DJ29</accession>
<proteinExistence type="predicted"/>
<evidence type="ECO:0000313" key="1">
    <source>
        <dbReference type="EMBL" id="MCB7388174.1"/>
    </source>
</evidence>
<protein>
    <recommendedName>
        <fullName evidence="3">DUF1579 domain-containing protein</fullName>
    </recommendedName>
</protein>
<dbReference type="RefSeq" id="WP_066730586.1">
    <property type="nucleotide sequence ID" value="NZ_JAJCIQ010000009.1"/>
</dbReference>
<evidence type="ECO:0000313" key="2">
    <source>
        <dbReference type="Proteomes" id="UP001299546"/>
    </source>
</evidence>
<sequence length="153" mass="18038">MQDFFEALASESKNEALPEAFNYFGKLIGSWSIDYIESSNSLTIKGEWHFSWVLEGMAIQDVIILPNYEYGTSLRIYNPNTHAWDVAYGYTGKIIRLEAKKQDDMIMLTFVNDEKRKWIFTSIEDNRFHWENITVKDNGEWYINAEIYAERII</sequence>
<comment type="caution">
    <text evidence="1">The sequence shown here is derived from an EMBL/GenBank/DDBJ whole genome shotgun (WGS) entry which is preliminary data.</text>
</comment>
<gene>
    <name evidence="1" type="ORF">LIZ65_12850</name>
</gene>
<organism evidence="1 2">
    <name type="scientific">Bariatricus massiliensis</name>
    <dbReference type="NCBI Taxonomy" id="1745713"/>
    <lineage>
        <taxon>Bacteria</taxon>
        <taxon>Bacillati</taxon>
        <taxon>Bacillota</taxon>
        <taxon>Clostridia</taxon>
        <taxon>Lachnospirales</taxon>
        <taxon>Lachnospiraceae</taxon>
        <taxon>Bariatricus</taxon>
    </lineage>
</organism>